<accession>A0A8H3TUM8</accession>
<dbReference type="Gene3D" id="3.20.20.190">
    <property type="entry name" value="Phosphatidylinositol (PI) phosphodiesterase"/>
    <property type="match status" value="1"/>
</dbReference>
<evidence type="ECO:0000256" key="1">
    <source>
        <dbReference type="SAM" id="MobiDB-lite"/>
    </source>
</evidence>
<evidence type="ECO:0000313" key="3">
    <source>
        <dbReference type="Proteomes" id="UP000620104"/>
    </source>
</evidence>
<protein>
    <recommendedName>
        <fullName evidence="4">PLC-like phosphodiesterase</fullName>
    </recommendedName>
</protein>
<dbReference type="PANTHER" id="PTHR13593">
    <property type="match status" value="1"/>
</dbReference>
<dbReference type="InterPro" id="IPR051057">
    <property type="entry name" value="PI-PLC_domain"/>
</dbReference>
<dbReference type="GO" id="GO:0008081">
    <property type="term" value="F:phosphoric diester hydrolase activity"/>
    <property type="evidence" value="ECO:0007669"/>
    <property type="project" value="InterPro"/>
</dbReference>
<feature type="compositionally biased region" description="Acidic residues" evidence="1">
    <location>
        <begin position="268"/>
        <end position="279"/>
    </location>
</feature>
<gene>
    <name evidence="2" type="ORF">NliqN6_3776</name>
</gene>
<dbReference type="SUPFAM" id="SSF51695">
    <property type="entry name" value="PLC-like phosphodiesterases"/>
    <property type="match status" value="1"/>
</dbReference>
<keyword evidence="3" id="KW-1185">Reference proteome</keyword>
<organism evidence="2 3">
    <name type="scientific">Naganishia liquefaciens</name>
    <dbReference type="NCBI Taxonomy" id="104408"/>
    <lineage>
        <taxon>Eukaryota</taxon>
        <taxon>Fungi</taxon>
        <taxon>Dikarya</taxon>
        <taxon>Basidiomycota</taxon>
        <taxon>Agaricomycotina</taxon>
        <taxon>Tremellomycetes</taxon>
        <taxon>Filobasidiales</taxon>
        <taxon>Filobasidiaceae</taxon>
        <taxon>Naganishia</taxon>
    </lineage>
</organism>
<dbReference type="PANTHER" id="PTHR13593:SF113">
    <property type="entry name" value="SI:DKEY-266F7.9"/>
    <property type="match status" value="1"/>
</dbReference>
<sequence length="482" mass="52940">MHHLVNTTALLIALDHPDARGIPCTIGHDRCVLRVAPRARAAARRSGWHALEVEVVSNAGMEKHDGPPPSSPSSRVKAFYKSQHKHAPPTILFLPTADPSTHLSRLPDDISLGDIVLPGTHQSLALHGWPFSQCQTAASTLPVQLADGIRFFDIRLRVKNGLLIAYHGPWPQRTLFPAVIDDVFTFLRAHPRETVITCIQQESPDSGPDPRFSALVRLAMEDSIARGGWFLENRIPQLGEVRGRAVLMSRFGGSARDGGTQPWHDPPSDDDSDDDDDDEKSSGFPVVRMGWRPERWPYSALDGFEWHDATGGACRTQDWCEIYGFFNIGAKFTVASSRAPLVRRHMRPELTPRVDRFPAHRPLDSLCLLLLLLLLSSSSSSSRRCLPPPALTLSFASAASLPLAPPPLVAHGFGLPSWGLGVRGVNARLREWMLDRLATGQQAPEEGRLRGIVPVDYYHGAGLVDLMVAFNLCAIGRSGTRS</sequence>
<evidence type="ECO:0000313" key="2">
    <source>
        <dbReference type="EMBL" id="GHJ87374.1"/>
    </source>
</evidence>
<feature type="region of interest" description="Disordered" evidence="1">
    <location>
        <begin position="252"/>
        <end position="285"/>
    </location>
</feature>
<evidence type="ECO:0008006" key="4">
    <source>
        <dbReference type="Google" id="ProtNLM"/>
    </source>
</evidence>
<comment type="caution">
    <text evidence="2">The sequence shown here is derived from an EMBL/GenBank/DDBJ whole genome shotgun (WGS) entry which is preliminary data.</text>
</comment>
<reference evidence="2" key="1">
    <citation type="submission" date="2020-07" db="EMBL/GenBank/DDBJ databases">
        <title>Draft Genome Sequence of a Deep-Sea Yeast, Naganishia (Cryptococcus) liquefaciens strain N6.</title>
        <authorList>
            <person name="Han Y.W."/>
            <person name="Kajitani R."/>
            <person name="Morimoto H."/>
            <person name="Parhat M."/>
            <person name="Tsubouchi H."/>
            <person name="Bakenova O."/>
            <person name="Ogata M."/>
            <person name="Argunhan B."/>
            <person name="Aoki R."/>
            <person name="Kajiwara S."/>
            <person name="Itoh T."/>
            <person name="Iwasaki H."/>
        </authorList>
    </citation>
    <scope>NUCLEOTIDE SEQUENCE</scope>
    <source>
        <strain evidence="2">N6</strain>
    </source>
</reference>
<name>A0A8H3TUM8_9TREE</name>
<dbReference type="AlphaFoldDB" id="A0A8H3TUM8"/>
<proteinExistence type="predicted"/>
<dbReference type="Proteomes" id="UP000620104">
    <property type="component" value="Unassembled WGS sequence"/>
</dbReference>
<dbReference type="GO" id="GO:0006629">
    <property type="term" value="P:lipid metabolic process"/>
    <property type="evidence" value="ECO:0007669"/>
    <property type="project" value="InterPro"/>
</dbReference>
<dbReference type="InterPro" id="IPR017946">
    <property type="entry name" value="PLC-like_Pdiesterase_TIM-brl"/>
</dbReference>
<dbReference type="OrthoDB" id="1046782at2759"/>
<dbReference type="EMBL" id="BLZA01000021">
    <property type="protein sequence ID" value="GHJ87374.1"/>
    <property type="molecule type" value="Genomic_DNA"/>
</dbReference>